<dbReference type="GO" id="GO:0016491">
    <property type="term" value="F:oxidoreductase activity"/>
    <property type="evidence" value="ECO:0007669"/>
    <property type="project" value="UniProtKB-KW"/>
</dbReference>
<evidence type="ECO:0000259" key="3">
    <source>
        <dbReference type="Pfam" id="PF01266"/>
    </source>
</evidence>
<reference evidence="4 5" key="1">
    <citation type="submission" date="2015-12" db="EMBL/GenBank/DDBJ databases">
        <authorList>
            <person name="Shamseldin A."/>
            <person name="Moawad H."/>
            <person name="Abd El-Rahim W.M."/>
            <person name="Sadowsky M.J."/>
        </authorList>
    </citation>
    <scope>NUCLEOTIDE SEQUENCE [LARGE SCALE GENOMIC DNA]</scope>
    <source>
        <strain evidence="4 5">ZGT118</strain>
    </source>
</reference>
<evidence type="ECO:0000313" key="4">
    <source>
        <dbReference type="EMBL" id="KUJ73300.1"/>
    </source>
</evidence>
<protein>
    <submittedName>
        <fullName evidence="4">FAD-binding oxidoreductase</fullName>
    </submittedName>
</protein>
<dbReference type="OrthoDB" id="9805337at2"/>
<organism evidence="4 5">
    <name type="scientific">Ruegeria marisrubri</name>
    <dbReference type="NCBI Taxonomy" id="1685379"/>
    <lineage>
        <taxon>Bacteria</taxon>
        <taxon>Pseudomonadati</taxon>
        <taxon>Pseudomonadota</taxon>
        <taxon>Alphaproteobacteria</taxon>
        <taxon>Rhodobacterales</taxon>
        <taxon>Roseobacteraceae</taxon>
        <taxon>Ruegeria</taxon>
    </lineage>
</organism>
<dbReference type="Pfam" id="PF01266">
    <property type="entry name" value="DAO"/>
    <property type="match status" value="1"/>
</dbReference>
<feature type="transmembrane region" description="Helical" evidence="2">
    <location>
        <begin position="6"/>
        <end position="24"/>
    </location>
</feature>
<dbReference type="Proteomes" id="UP000053791">
    <property type="component" value="Unassembled WGS sequence"/>
</dbReference>
<dbReference type="Gene3D" id="3.30.9.10">
    <property type="entry name" value="D-Amino Acid Oxidase, subunit A, domain 2"/>
    <property type="match status" value="1"/>
</dbReference>
<keyword evidence="2" id="KW-1133">Transmembrane helix</keyword>
<comment type="caution">
    <text evidence="4">The sequence shown here is derived from an EMBL/GenBank/DDBJ whole genome shotgun (WGS) entry which is preliminary data.</text>
</comment>
<feature type="transmembrane region" description="Helical" evidence="2">
    <location>
        <begin position="45"/>
        <end position="66"/>
    </location>
</feature>
<keyword evidence="2" id="KW-0472">Membrane</keyword>
<dbReference type="InterPro" id="IPR006076">
    <property type="entry name" value="FAD-dep_OxRdtase"/>
</dbReference>
<name>A0A0X3TJC5_9RHOB</name>
<sequence>MTETPRTIAVIGAGIVGVSTAIWLQRDGHRVILIDRKGPAQETSFGNGGILASCSIVPVTVPGLFLKAPRMLFDPNQPLFLKWGYLPKLAPWLAKYLSNASAEGASRAAAALAPIVGDSLQDHLALAQGTGAEKWIAPSDYLFVYNDRAHFQDDAFGWELRRKHGFAWDELEGQAFRDYDPIFAPDLQFAARLKDHGRILDPGQYVKDLVGHFQAGGGQLVRAEAEDIVRDNGRAIAVRAAGQNIACDAVVVAAGVWSGPLMKKLGLNVQLESERGYHIEFWDASVMPKSPVMVAARKIVATPMDGRLRLAGVVEFGGTDAGASDAPLDLMRKSAEAVFPGLKASKVTHWMGHRPAPADSIPVIGELPHIKGVYTGFGHHHIGLTGGPKTGRLLAQLISGKQPNVDLSAYSPARYTKAGH</sequence>
<keyword evidence="5" id="KW-1185">Reference proteome</keyword>
<evidence type="ECO:0000256" key="2">
    <source>
        <dbReference type="SAM" id="Phobius"/>
    </source>
</evidence>
<gene>
    <name evidence="4" type="ORF">AVO45_14510</name>
</gene>
<dbReference type="GO" id="GO:0005737">
    <property type="term" value="C:cytoplasm"/>
    <property type="evidence" value="ECO:0007669"/>
    <property type="project" value="TreeGrafter"/>
</dbReference>
<dbReference type="AlphaFoldDB" id="A0A0X3TJC5"/>
<dbReference type="SUPFAM" id="SSF54373">
    <property type="entry name" value="FAD-linked reductases, C-terminal domain"/>
    <property type="match status" value="1"/>
</dbReference>
<dbReference type="EMBL" id="LQBQ01000038">
    <property type="protein sequence ID" value="KUJ73300.1"/>
    <property type="molecule type" value="Genomic_DNA"/>
</dbReference>
<dbReference type="InterPro" id="IPR036188">
    <property type="entry name" value="FAD/NAD-bd_sf"/>
</dbReference>
<evidence type="ECO:0000256" key="1">
    <source>
        <dbReference type="ARBA" id="ARBA00023002"/>
    </source>
</evidence>
<dbReference type="STRING" id="1685379.AVO45_14510"/>
<keyword evidence="2" id="KW-0812">Transmembrane</keyword>
<dbReference type="RefSeq" id="WP_068349655.1">
    <property type="nucleotide sequence ID" value="NZ_LQBQ01000038.1"/>
</dbReference>
<dbReference type="PANTHER" id="PTHR13847:SF289">
    <property type="entry name" value="GLYCINE OXIDASE"/>
    <property type="match status" value="1"/>
</dbReference>
<dbReference type="PANTHER" id="PTHR13847">
    <property type="entry name" value="SARCOSINE DEHYDROGENASE-RELATED"/>
    <property type="match status" value="1"/>
</dbReference>
<keyword evidence="1" id="KW-0560">Oxidoreductase</keyword>
<feature type="domain" description="FAD dependent oxidoreductase" evidence="3">
    <location>
        <begin position="8"/>
        <end position="397"/>
    </location>
</feature>
<evidence type="ECO:0000313" key="5">
    <source>
        <dbReference type="Proteomes" id="UP000053791"/>
    </source>
</evidence>
<proteinExistence type="predicted"/>
<dbReference type="SUPFAM" id="SSF51905">
    <property type="entry name" value="FAD/NAD(P)-binding domain"/>
    <property type="match status" value="1"/>
</dbReference>
<dbReference type="Gene3D" id="3.50.50.60">
    <property type="entry name" value="FAD/NAD(P)-binding domain"/>
    <property type="match status" value="2"/>
</dbReference>
<accession>A0A0X3TJC5</accession>